<dbReference type="PANTHER" id="PTHR21666">
    <property type="entry name" value="PEPTIDASE-RELATED"/>
    <property type="match status" value="1"/>
</dbReference>
<dbReference type="CDD" id="cd00118">
    <property type="entry name" value="LysM"/>
    <property type="match status" value="1"/>
</dbReference>
<sequence length="232" mass="25639">MLDYLKRFIIAIIMAICVGMLIVGGRMAHAETVSGTEDWMFPAEGIISDVYGSRGGTHKAVDIAARTGTPVFSVDDGVVSKSYISDTYGKVVFVQHTSGFETVYAHLHEIKVTQGDSIKKGQQVGSIGNTGKSTGAHLHFEVHRGDWTYEKENAINPFTIFGQAHKGDYVIASHDPFRTVETATHSKYHVQNGDTLWRIASKFSISVDQLKSRNHLHTNDIYPDQILIIPFS</sequence>
<evidence type="ECO:0000313" key="3">
    <source>
        <dbReference type="Proteomes" id="UP001237207"/>
    </source>
</evidence>
<dbReference type="CDD" id="cd12797">
    <property type="entry name" value="M23_peptidase"/>
    <property type="match status" value="1"/>
</dbReference>
<dbReference type="SMART" id="SM00257">
    <property type="entry name" value="LysM"/>
    <property type="match status" value="1"/>
</dbReference>
<dbReference type="Gene3D" id="2.70.70.10">
    <property type="entry name" value="Glucose Permease (Domain IIA)"/>
    <property type="match status" value="1"/>
</dbReference>
<gene>
    <name evidence="2" type="ORF">J2S13_000126</name>
</gene>
<dbReference type="InterPro" id="IPR011055">
    <property type="entry name" value="Dup_hybrid_motif"/>
</dbReference>
<proteinExistence type="predicted"/>
<dbReference type="InterPro" id="IPR036779">
    <property type="entry name" value="LysM_dom_sf"/>
</dbReference>
<protein>
    <submittedName>
        <fullName evidence="2">Murein DD-endopeptidase MepM/ murein hydrolase activator NlpD</fullName>
    </submittedName>
</protein>
<dbReference type="Pfam" id="PF01476">
    <property type="entry name" value="LysM"/>
    <property type="match status" value="1"/>
</dbReference>
<dbReference type="InterPro" id="IPR050570">
    <property type="entry name" value="Cell_wall_metabolism_enzyme"/>
</dbReference>
<dbReference type="SUPFAM" id="SSF51261">
    <property type="entry name" value="Duplicated hybrid motif"/>
    <property type="match status" value="1"/>
</dbReference>
<dbReference type="Proteomes" id="UP001237207">
    <property type="component" value="Unassembled WGS sequence"/>
</dbReference>
<dbReference type="InterPro" id="IPR018392">
    <property type="entry name" value="LysM"/>
</dbReference>
<dbReference type="Gene3D" id="3.10.350.10">
    <property type="entry name" value="LysM domain"/>
    <property type="match status" value="1"/>
</dbReference>
<organism evidence="2 3">
    <name type="scientific">Oikeobacillus pervagus</name>
    <dbReference type="NCBI Taxonomy" id="1325931"/>
    <lineage>
        <taxon>Bacteria</taxon>
        <taxon>Bacillati</taxon>
        <taxon>Bacillota</taxon>
        <taxon>Bacilli</taxon>
        <taxon>Bacillales</taxon>
        <taxon>Bacillaceae</taxon>
        <taxon>Oikeobacillus</taxon>
    </lineage>
</organism>
<dbReference type="InterPro" id="IPR016047">
    <property type="entry name" value="M23ase_b-sheet_dom"/>
</dbReference>
<dbReference type="SUPFAM" id="SSF54106">
    <property type="entry name" value="LysM domain"/>
    <property type="match status" value="1"/>
</dbReference>
<dbReference type="EMBL" id="JAUSUC010000001">
    <property type="protein sequence ID" value="MDQ0213732.1"/>
    <property type="molecule type" value="Genomic_DNA"/>
</dbReference>
<dbReference type="PROSITE" id="PS51782">
    <property type="entry name" value="LYSM"/>
    <property type="match status" value="1"/>
</dbReference>
<dbReference type="AlphaFoldDB" id="A0AAJ1SXW5"/>
<feature type="domain" description="LysM" evidence="1">
    <location>
        <begin position="186"/>
        <end position="229"/>
    </location>
</feature>
<accession>A0AAJ1SXW5</accession>
<evidence type="ECO:0000313" key="2">
    <source>
        <dbReference type="EMBL" id="MDQ0213732.1"/>
    </source>
</evidence>
<dbReference type="RefSeq" id="WP_307255719.1">
    <property type="nucleotide sequence ID" value="NZ_JAUSUC010000001.1"/>
</dbReference>
<comment type="caution">
    <text evidence="2">The sequence shown here is derived from an EMBL/GenBank/DDBJ whole genome shotgun (WGS) entry which is preliminary data.</text>
</comment>
<dbReference type="PANTHER" id="PTHR21666:SF290">
    <property type="entry name" value="PEPTIDASE M23 DOMAIN PROTEIN"/>
    <property type="match status" value="1"/>
</dbReference>
<name>A0AAJ1SXW5_9BACI</name>
<dbReference type="Pfam" id="PF01551">
    <property type="entry name" value="Peptidase_M23"/>
    <property type="match status" value="1"/>
</dbReference>
<keyword evidence="2" id="KW-0378">Hydrolase</keyword>
<keyword evidence="3" id="KW-1185">Reference proteome</keyword>
<dbReference type="GO" id="GO:0004222">
    <property type="term" value="F:metalloendopeptidase activity"/>
    <property type="evidence" value="ECO:0007669"/>
    <property type="project" value="TreeGrafter"/>
</dbReference>
<evidence type="ECO:0000259" key="1">
    <source>
        <dbReference type="PROSITE" id="PS51782"/>
    </source>
</evidence>
<reference evidence="2" key="1">
    <citation type="submission" date="2023-07" db="EMBL/GenBank/DDBJ databases">
        <title>Genomic Encyclopedia of Type Strains, Phase IV (KMG-IV): sequencing the most valuable type-strain genomes for metagenomic binning, comparative biology and taxonomic classification.</title>
        <authorList>
            <person name="Goeker M."/>
        </authorList>
    </citation>
    <scope>NUCLEOTIDE SEQUENCE</scope>
    <source>
        <strain evidence="2">DSM 23947</strain>
    </source>
</reference>